<reference evidence="1 2" key="1">
    <citation type="journal article" date="2014" name="Nat. Commun.">
        <title>Klebsormidium flaccidum genome reveals primary factors for plant terrestrial adaptation.</title>
        <authorList>
            <person name="Hori K."/>
            <person name="Maruyama F."/>
            <person name="Fujisawa T."/>
            <person name="Togashi T."/>
            <person name="Yamamoto N."/>
            <person name="Seo M."/>
            <person name="Sato S."/>
            <person name="Yamada T."/>
            <person name="Mori H."/>
            <person name="Tajima N."/>
            <person name="Moriyama T."/>
            <person name="Ikeuchi M."/>
            <person name="Watanabe M."/>
            <person name="Wada H."/>
            <person name="Kobayashi K."/>
            <person name="Saito M."/>
            <person name="Masuda T."/>
            <person name="Sasaki-Sekimoto Y."/>
            <person name="Mashiguchi K."/>
            <person name="Awai K."/>
            <person name="Shimojima M."/>
            <person name="Masuda S."/>
            <person name="Iwai M."/>
            <person name="Nobusawa T."/>
            <person name="Narise T."/>
            <person name="Kondo S."/>
            <person name="Saito H."/>
            <person name="Sato R."/>
            <person name="Murakawa M."/>
            <person name="Ihara Y."/>
            <person name="Oshima-Yamada Y."/>
            <person name="Ohtaka K."/>
            <person name="Satoh M."/>
            <person name="Sonobe K."/>
            <person name="Ishii M."/>
            <person name="Ohtani R."/>
            <person name="Kanamori-Sato M."/>
            <person name="Honoki R."/>
            <person name="Miyazaki D."/>
            <person name="Mochizuki H."/>
            <person name="Umetsu J."/>
            <person name="Higashi K."/>
            <person name="Shibata D."/>
            <person name="Kamiya Y."/>
            <person name="Sato N."/>
            <person name="Nakamura Y."/>
            <person name="Tabata S."/>
            <person name="Ida S."/>
            <person name="Kurokawa K."/>
            <person name="Ohta H."/>
        </authorList>
    </citation>
    <scope>NUCLEOTIDE SEQUENCE [LARGE SCALE GENOMIC DNA]</scope>
    <source>
        <strain evidence="1 2">NIES-2285</strain>
    </source>
</reference>
<dbReference type="Proteomes" id="UP000054558">
    <property type="component" value="Unassembled WGS sequence"/>
</dbReference>
<protein>
    <submittedName>
        <fullName evidence="1">Uncharacterized protein</fullName>
    </submittedName>
</protein>
<organism evidence="1 2">
    <name type="scientific">Klebsormidium nitens</name>
    <name type="common">Green alga</name>
    <name type="synonym">Ulothrix nitens</name>
    <dbReference type="NCBI Taxonomy" id="105231"/>
    <lineage>
        <taxon>Eukaryota</taxon>
        <taxon>Viridiplantae</taxon>
        <taxon>Streptophyta</taxon>
        <taxon>Klebsormidiophyceae</taxon>
        <taxon>Klebsormidiales</taxon>
        <taxon>Klebsormidiaceae</taxon>
        <taxon>Klebsormidium</taxon>
    </lineage>
</organism>
<gene>
    <name evidence="1" type="ORF">KFL_007430065</name>
</gene>
<dbReference type="AlphaFoldDB" id="A0A1Y1INZ3"/>
<dbReference type="EMBL" id="DF237692">
    <property type="protein sequence ID" value="GAQ91209.1"/>
    <property type="molecule type" value="Genomic_DNA"/>
</dbReference>
<evidence type="ECO:0000313" key="2">
    <source>
        <dbReference type="Proteomes" id="UP000054558"/>
    </source>
</evidence>
<keyword evidence="2" id="KW-1185">Reference proteome</keyword>
<proteinExistence type="predicted"/>
<evidence type="ECO:0000313" key="1">
    <source>
        <dbReference type="EMBL" id="GAQ91209.1"/>
    </source>
</evidence>
<name>A0A1Y1INZ3_KLENI</name>
<accession>A0A1Y1INZ3</accession>
<sequence>MDPRDLESLVEQCAAMLLSDDVNILDKGIQILRGKYIVTASKQAEQLARIAQEIAVYNGGVVLKKLWEGLQLRTSEGCPKPPTTYSTGCNFALSILSSNKVVVERCLKILGAKERLAARDIYRTLSGMAVQEARSLKRIGAAVEGPSFNTLRFGTRLRNICNFAEASRVFREGMKDVAEEQSIFETLGYLVSPEFLSKLTAFDSWKLRDLLSRLVESLAIAKDSQLWALDKGLLKLIAAILEGSPVKEPNLSPNFKPDGSPNQSCAASLVFLLETEAGVEKMRAHNALSGLKPHKQKINGAPLNRSWNYIETRMQGKHAALGALRYVGRWKLKQSGDGYVVLPVVCSWKLCTAGPETAGKKFGKCALCQVSRYCRL</sequence>